<sequence length="274" mass="30614">MSRHCRFKESMESVYGKTADIPDPDAWVPPINPGGLNGRYLWTDAFGVLNFLTLNKESPQNDRKYLTLAKRSVCNVHDTLGHTRDRTARLPGATDSNPLGGGLRIGKVSETGPDGDGQYHHYLTLWMFALNRLSMATGDASYNFQAISLAKAIHPRFVVERASNAIRMVWKMSMDLSEPLVENEGHLDPIDGYLVFRLLQSSAASHGEGQILSDEIEDYARIMDRKKGQRVSSDTLDLGMSMWTAHWLAAKETWAADLRAKCLSQLRNPPTSIH</sequence>
<dbReference type="EMBL" id="JALBCA010000048">
    <property type="protein sequence ID" value="KAI2386379.1"/>
    <property type="molecule type" value="Genomic_DNA"/>
</dbReference>
<comment type="caution">
    <text evidence="1">The sequence shown here is derived from an EMBL/GenBank/DDBJ whole genome shotgun (WGS) entry which is preliminary data.</text>
</comment>
<reference evidence="1" key="1">
    <citation type="journal article" date="2022" name="bioRxiv">
        <title>Population genetic analysis of Ophidiomyces ophidiicola, the causative agent of snake fungal disease, indicates recent introductions to the USA.</title>
        <authorList>
            <person name="Ladner J.T."/>
            <person name="Palmer J.M."/>
            <person name="Ettinger C.L."/>
            <person name="Stajich J.E."/>
            <person name="Farrell T.M."/>
            <person name="Glorioso B.M."/>
            <person name="Lawson B."/>
            <person name="Price S.J."/>
            <person name="Stengle A.G."/>
            <person name="Grear D.A."/>
            <person name="Lorch J.M."/>
        </authorList>
    </citation>
    <scope>NUCLEOTIDE SEQUENCE</scope>
    <source>
        <strain evidence="1">NWHC 24266-5</strain>
    </source>
</reference>
<name>A0ACB8UVU9_9EURO</name>
<evidence type="ECO:0000313" key="1">
    <source>
        <dbReference type="EMBL" id="KAI2386379.1"/>
    </source>
</evidence>
<proteinExistence type="predicted"/>
<accession>A0ACB8UVU9</accession>
<organism evidence="1">
    <name type="scientific">Ophidiomyces ophidiicola</name>
    <dbReference type="NCBI Taxonomy" id="1387563"/>
    <lineage>
        <taxon>Eukaryota</taxon>
        <taxon>Fungi</taxon>
        <taxon>Dikarya</taxon>
        <taxon>Ascomycota</taxon>
        <taxon>Pezizomycotina</taxon>
        <taxon>Eurotiomycetes</taxon>
        <taxon>Eurotiomycetidae</taxon>
        <taxon>Onygenales</taxon>
        <taxon>Onygenaceae</taxon>
        <taxon>Ophidiomyces</taxon>
    </lineage>
</organism>
<protein>
    <submittedName>
        <fullName evidence="1">Uncharacterized protein</fullName>
    </submittedName>
</protein>
<gene>
    <name evidence="1" type="ORF">LOY88_003575</name>
</gene>